<evidence type="ECO:0000256" key="6">
    <source>
        <dbReference type="SAM" id="Phobius"/>
    </source>
</evidence>
<evidence type="ECO:0008006" key="9">
    <source>
        <dbReference type="Google" id="ProtNLM"/>
    </source>
</evidence>
<evidence type="ECO:0000256" key="3">
    <source>
        <dbReference type="ARBA" id="ARBA00022692"/>
    </source>
</evidence>
<name>A0ABP0BK75_9PEZI</name>
<feature type="transmembrane region" description="Helical" evidence="6">
    <location>
        <begin position="207"/>
        <end position="228"/>
    </location>
</feature>
<feature type="transmembrane region" description="Helical" evidence="6">
    <location>
        <begin position="240"/>
        <end position="263"/>
    </location>
</feature>
<evidence type="ECO:0000256" key="5">
    <source>
        <dbReference type="ARBA" id="ARBA00023136"/>
    </source>
</evidence>
<feature type="transmembrane region" description="Helical" evidence="6">
    <location>
        <begin position="148"/>
        <end position="166"/>
    </location>
</feature>
<comment type="caution">
    <text evidence="7">The sequence shown here is derived from an EMBL/GenBank/DDBJ whole genome shotgun (WGS) entry which is preliminary data.</text>
</comment>
<keyword evidence="2" id="KW-0813">Transport</keyword>
<evidence type="ECO:0000256" key="1">
    <source>
        <dbReference type="ARBA" id="ARBA00004141"/>
    </source>
</evidence>
<gene>
    <name evidence="7" type="ORF">SBRCBS47491_004035</name>
</gene>
<dbReference type="Gene3D" id="1.20.1250.20">
    <property type="entry name" value="MFS general substrate transporter like domains"/>
    <property type="match status" value="1"/>
</dbReference>
<accession>A0ABP0BK75</accession>
<keyword evidence="4 6" id="KW-1133">Transmembrane helix</keyword>
<keyword evidence="8" id="KW-1185">Reference proteome</keyword>
<dbReference type="PANTHER" id="PTHR23511:SF4">
    <property type="entry name" value="MAJOR FACILITATOR SUPERFAMILY (MFS) PROFILE DOMAIN-CONTAINING PROTEIN"/>
    <property type="match status" value="1"/>
</dbReference>
<dbReference type="PANTHER" id="PTHR23511">
    <property type="entry name" value="SYNAPTIC VESICLE GLYCOPROTEIN 2"/>
    <property type="match status" value="1"/>
</dbReference>
<dbReference type="SUPFAM" id="SSF103473">
    <property type="entry name" value="MFS general substrate transporter"/>
    <property type="match status" value="1"/>
</dbReference>
<feature type="transmembrane region" description="Helical" evidence="6">
    <location>
        <begin position="6"/>
        <end position="27"/>
    </location>
</feature>
<feature type="transmembrane region" description="Helical" evidence="6">
    <location>
        <begin position="178"/>
        <end position="195"/>
    </location>
</feature>
<evidence type="ECO:0000313" key="7">
    <source>
        <dbReference type="EMBL" id="CAK7219983.1"/>
    </source>
</evidence>
<dbReference type="InterPro" id="IPR036259">
    <property type="entry name" value="MFS_trans_sf"/>
</dbReference>
<protein>
    <recommendedName>
        <fullName evidence="9">Major facilitator superfamily (MFS) profile domain-containing protein</fullName>
    </recommendedName>
</protein>
<keyword evidence="5 6" id="KW-0472">Membrane</keyword>
<organism evidence="7 8">
    <name type="scientific">Sporothrix bragantina</name>
    <dbReference type="NCBI Taxonomy" id="671064"/>
    <lineage>
        <taxon>Eukaryota</taxon>
        <taxon>Fungi</taxon>
        <taxon>Dikarya</taxon>
        <taxon>Ascomycota</taxon>
        <taxon>Pezizomycotina</taxon>
        <taxon>Sordariomycetes</taxon>
        <taxon>Sordariomycetidae</taxon>
        <taxon>Ophiostomatales</taxon>
        <taxon>Ophiostomataceae</taxon>
        <taxon>Sporothrix</taxon>
    </lineage>
</organism>
<sequence length="271" mass="29220">MGWRYLYIAAGSLVLLMAAARGLLIHLHETPRYLLGRGQDADVVDFLTDLAATYHRPCDLTLEDLQACGSVAGIDTGDTIASTNWLDELHTHITGLFTAGSSMTKSILLLWLAWALIGLEYPLFYMFLPEYLASRVPEDAQTTNVWPGFLLTNMCAIPGPIIAGWLCEIPAVGRKGTMFLGALATMISFAGYTTTTTSPSQGKDNESLVWSCAISTCINLYYATLYAYTPEVLPPSHRAAGYGIALAVNRLMGIIASLVVSVVSTSTATPL</sequence>
<reference evidence="7 8" key="1">
    <citation type="submission" date="2024-01" db="EMBL/GenBank/DDBJ databases">
        <authorList>
            <person name="Allen C."/>
            <person name="Tagirdzhanova G."/>
        </authorList>
    </citation>
    <scope>NUCLEOTIDE SEQUENCE [LARGE SCALE GENOMIC DNA]</scope>
</reference>
<dbReference type="Pfam" id="PF07690">
    <property type="entry name" value="MFS_1"/>
    <property type="match status" value="1"/>
</dbReference>
<evidence type="ECO:0000256" key="2">
    <source>
        <dbReference type="ARBA" id="ARBA00022448"/>
    </source>
</evidence>
<keyword evidence="3 6" id="KW-0812">Transmembrane</keyword>
<dbReference type="EMBL" id="CAWUHC010000029">
    <property type="protein sequence ID" value="CAK7219983.1"/>
    <property type="molecule type" value="Genomic_DNA"/>
</dbReference>
<evidence type="ECO:0000313" key="8">
    <source>
        <dbReference type="Proteomes" id="UP001642406"/>
    </source>
</evidence>
<proteinExistence type="predicted"/>
<dbReference type="InterPro" id="IPR011701">
    <property type="entry name" value="MFS"/>
</dbReference>
<dbReference type="Proteomes" id="UP001642406">
    <property type="component" value="Unassembled WGS sequence"/>
</dbReference>
<evidence type="ECO:0000256" key="4">
    <source>
        <dbReference type="ARBA" id="ARBA00022989"/>
    </source>
</evidence>
<feature type="transmembrane region" description="Helical" evidence="6">
    <location>
        <begin position="107"/>
        <end position="128"/>
    </location>
</feature>
<comment type="subcellular location">
    <subcellularLocation>
        <location evidence="1">Membrane</location>
        <topology evidence="1">Multi-pass membrane protein</topology>
    </subcellularLocation>
</comment>